<gene>
    <name evidence="2" type="ORF">F443_21655</name>
</gene>
<keyword evidence="3" id="KW-1185">Reference proteome</keyword>
<organism evidence="2 3">
    <name type="scientific">Phytophthora nicotianae P1569</name>
    <dbReference type="NCBI Taxonomy" id="1317065"/>
    <lineage>
        <taxon>Eukaryota</taxon>
        <taxon>Sar</taxon>
        <taxon>Stramenopiles</taxon>
        <taxon>Oomycota</taxon>
        <taxon>Peronosporomycetes</taxon>
        <taxon>Peronosporales</taxon>
        <taxon>Peronosporaceae</taxon>
        <taxon>Phytophthora</taxon>
    </lineage>
</organism>
<evidence type="ECO:0000256" key="1">
    <source>
        <dbReference type="SAM" id="Phobius"/>
    </source>
</evidence>
<feature type="non-terminal residue" evidence="2">
    <location>
        <position position="1"/>
    </location>
</feature>
<dbReference type="Proteomes" id="UP000018721">
    <property type="component" value="Unassembled WGS sequence"/>
</dbReference>
<dbReference type="AlphaFoldDB" id="V9DXI0"/>
<keyword evidence="1" id="KW-0812">Transmembrane</keyword>
<protein>
    <submittedName>
        <fullName evidence="2">Uncharacterized protein</fullName>
    </submittedName>
</protein>
<sequence length="182" mass="19113">ANSATTSGNGNGKKMALLSFYASVAGPREQHTITCFHSFTVTDCDKPKLETGVVEKDVCAYDCADNDKPGVNEACGGTIVSSNKEQTFVKTTTQDTCCDACDPDLNCVAFGSTDVKRCEVPSAYPNRAGLAAAEQTLTASQTTATMALLGASAMVAVVALVVVKRRSSRSQESEDGYHPLLD</sequence>
<reference evidence="2 3" key="1">
    <citation type="submission" date="2013-11" db="EMBL/GenBank/DDBJ databases">
        <title>The Genome Sequence of Phytophthora parasitica P1569.</title>
        <authorList>
            <consortium name="The Broad Institute Genomics Platform"/>
            <person name="Russ C."/>
            <person name="Tyler B."/>
            <person name="Panabieres F."/>
            <person name="Shan W."/>
            <person name="Tripathy S."/>
            <person name="Grunwald N."/>
            <person name="Machado M."/>
            <person name="Johnson C.S."/>
            <person name="Arredondo F."/>
            <person name="Hong C."/>
            <person name="Coffey M."/>
            <person name="Young S.K."/>
            <person name="Zeng Q."/>
            <person name="Gargeya S."/>
            <person name="Fitzgerald M."/>
            <person name="Abouelleil A."/>
            <person name="Alvarado L."/>
            <person name="Chapman S.B."/>
            <person name="Gainer-Dewar J."/>
            <person name="Goldberg J."/>
            <person name="Griggs A."/>
            <person name="Gujja S."/>
            <person name="Hansen M."/>
            <person name="Howarth C."/>
            <person name="Imamovic A."/>
            <person name="Ireland A."/>
            <person name="Larimer J."/>
            <person name="McCowan C."/>
            <person name="Murphy C."/>
            <person name="Pearson M."/>
            <person name="Poon T.W."/>
            <person name="Priest M."/>
            <person name="Roberts A."/>
            <person name="Saif S."/>
            <person name="Shea T."/>
            <person name="Sykes S."/>
            <person name="Wortman J."/>
            <person name="Nusbaum C."/>
            <person name="Birren B."/>
        </authorList>
    </citation>
    <scope>NUCLEOTIDE SEQUENCE [LARGE SCALE GENOMIC DNA]</scope>
    <source>
        <strain evidence="2 3">P1569</strain>
    </source>
</reference>
<keyword evidence="1" id="KW-1133">Transmembrane helix</keyword>
<evidence type="ECO:0000313" key="3">
    <source>
        <dbReference type="Proteomes" id="UP000018721"/>
    </source>
</evidence>
<accession>V9DXI0</accession>
<proteinExistence type="predicted"/>
<feature type="transmembrane region" description="Helical" evidence="1">
    <location>
        <begin position="144"/>
        <end position="163"/>
    </location>
</feature>
<name>V9DXI0_PHYNI</name>
<evidence type="ECO:0000313" key="2">
    <source>
        <dbReference type="EMBL" id="ETI31361.1"/>
    </source>
</evidence>
<keyword evidence="1" id="KW-0472">Membrane</keyword>
<dbReference type="HOGENOM" id="CLU_1529132_0_0_1"/>
<dbReference type="eggNOG" id="ENOG502SBUZ">
    <property type="taxonomic scope" value="Eukaryota"/>
</dbReference>
<comment type="caution">
    <text evidence="2">The sequence shown here is derived from an EMBL/GenBank/DDBJ whole genome shotgun (WGS) entry which is preliminary data.</text>
</comment>
<dbReference type="EMBL" id="ANIZ01003784">
    <property type="protein sequence ID" value="ETI31361.1"/>
    <property type="molecule type" value="Genomic_DNA"/>
</dbReference>